<comment type="catalytic activity">
    <reaction evidence="8">
        <text>4,8-dimethylnonanoyl-CoA + (R)-carnitine = O-4,8-dimethylnonanoyl-(R)-carnitine + CoA</text>
        <dbReference type="Rhea" id="RHEA:44860"/>
        <dbReference type="ChEBI" id="CHEBI:16347"/>
        <dbReference type="ChEBI" id="CHEBI:57287"/>
        <dbReference type="ChEBI" id="CHEBI:77061"/>
        <dbReference type="ChEBI" id="CHEBI:84654"/>
    </reaction>
</comment>
<sequence>MLYPYGLVKSCHLVKSVSASLVTGRYFTHQTGLPSLPVPPLQQTCEYYLSLLEPIVEMEELKRTKELVEEFQKAGGVGERLQRSLEMKARNTDNWVSSTTKSIALFLLTRPLLMLYLSQMFVFNDRSCMFYSETLPVEYMGGKPMCMKQYSQMLSSCRIPGLEKDSLVFHGKSSNPPKHITVVHNSQFFVLDVYNSDGTPLTVDQLNVQLERICNSSPEINAEPVGILTTLDRDSWSKAYISLIKDKINKDSLSTIERSICTVCLDGPIPQASDEMYNTYAGLQIMHGGGSQWNSANRWFDKTLQLIIGEEGAQGFNMSHSAADGTVFMVLADYVIASMKKPEKILSPVVPLPKPQKLHFNITPDIKKYIEEAKQSMDIIAQNLDLRVMVFSHYGKKVLKDHKISPDAFIQMAIQLAYYRMYQRCCPSYEAASLRTFRDGRVAAIYSTTSASAAFVKAFDDPKKKNTEKVDLLEKAMKVHRWNTGMAISGQEVDGHLIGLRMQAVEEEISMPDVFTDISFHKFLDCRLSTSQVTSKSGCLPCAGPALLESYDMCYSLTNVDITFVVTAYHTCKENNAAQLIQVLENALLDMRALLAQKPLSKL</sequence>
<evidence type="ECO:0000256" key="7">
    <source>
        <dbReference type="ARBA" id="ARBA00023315"/>
    </source>
</evidence>
<dbReference type="Ensembl" id="ENSAOCT00000014310.2">
    <property type="protein sequence ID" value="ENSAOCP00000000809.2"/>
    <property type="gene ID" value="ENSAOCG00000003747.2"/>
</dbReference>
<evidence type="ECO:0000256" key="8">
    <source>
        <dbReference type="ARBA" id="ARBA00048999"/>
    </source>
</evidence>
<dbReference type="AlphaFoldDB" id="A0A3Q1AJK2"/>
<reference evidence="11" key="2">
    <citation type="submission" date="2025-08" db="UniProtKB">
        <authorList>
            <consortium name="Ensembl"/>
        </authorList>
    </citation>
    <scope>IDENTIFICATION</scope>
</reference>
<keyword evidence="12" id="KW-1185">Reference proteome</keyword>
<dbReference type="Proteomes" id="UP001501940">
    <property type="component" value="Chromosome 17"/>
</dbReference>
<dbReference type="InterPro" id="IPR023213">
    <property type="entry name" value="CAT-like_dom_sf"/>
</dbReference>
<feature type="active site" description="Proton acceptor" evidence="9">
    <location>
        <position position="320"/>
    </location>
</feature>
<dbReference type="STRING" id="80972.ENSAOCP00000000809"/>
<keyword evidence="4" id="KW-0808">Transferase</keyword>
<dbReference type="PANTHER" id="PTHR22589">
    <property type="entry name" value="CARNITINE O-ACYLTRANSFERASE"/>
    <property type="match status" value="1"/>
</dbReference>
<dbReference type="GO" id="GO:0005777">
    <property type="term" value="C:peroxisome"/>
    <property type="evidence" value="ECO:0007669"/>
    <property type="project" value="TreeGrafter"/>
</dbReference>
<evidence type="ECO:0000256" key="1">
    <source>
        <dbReference type="ARBA" id="ARBA00005005"/>
    </source>
</evidence>
<evidence type="ECO:0000256" key="5">
    <source>
        <dbReference type="ARBA" id="ARBA00022832"/>
    </source>
</evidence>
<dbReference type="Gene3D" id="1.10.275.20">
    <property type="entry name" value="Choline/Carnitine o-acyltransferase"/>
    <property type="match status" value="1"/>
</dbReference>
<dbReference type="GO" id="GO:0004092">
    <property type="term" value="F:carnitine O-acetyltransferase activity"/>
    <property type="evidence" value="ECO:0007669"/>
    <property type="project" value="TreeGrafter"/>
</dbReference>
<feature type="domain" description="Choline/carnitine acyltransferase" evidence="10">
    <location>
        <begin position="36"/>
        <end position="585"/>
    </location>
</feature>
<keyword evidence="7" id="KW-0012">Acyltransferase</keyword>
<evidence type="ECO:0000256" key="2">
    <source>
        <dbReference type="ARBA" id="ARBA00005232"/>
    </source>
</evidence>
<proteinExistence type="inferred from homology"/>
<reference evidence="11" key="3">
    <citation type="submission" date="2025-09" db="UniProtKB">
        <authorList>
            <consortium name="Ensembl"/>
        </authorList>
    </citation>
    <scope>IDENTIFICATION</scope>
</reference>
<protein>
    <recommendedName>
        <fullName evidence="10">Choline/carnitine acyltransferase domain-containing protein</fullName>
    </recommendedName>
</protein>
<reference evidence="11 12" key="1">
    <citation type="submission" date="2022-01" db="EMBL/GenBank/DDBJ databases">
        <title>A chromosome-scale genome assembly of the false clownfish, Amphiprion ocellaris.</title>
        <authorList>
            <person name="Ryu T."/>
        </authorList>
    </citation>
    <scope>NUCLEOTIDE SEQUENCE [LARGE SCALE GENOMIC DNA]</scope>
</reference>
<dbReference type="InterPro" id="IPR000542">
    <property type="entry name" value="Carn_acyl_trans"/>
</dbReference>
<dbReference type="GeneTree" id="ENSGT01150000286917"/>
<accession>A0A3Q1AJK2</accession>
<dbReference type="GO" id="GO:0006631">
    <property type="term" value="P:fatty acid metabolic process"/>
    <property type="evidence" value="ECO:0007669"/>
    <property type="project" value="UniProtKB-KW"/>
</dbReference>
<evidence type="ECO:0000259" key="10">
    <source>
        <dbReference type="Pfam" id="PF00755"/>
    </source>
</evidence>
<dbReference type="Gene3D" id="3.30.559.10">
    <property type="entry name" value="Chloramphenicol acetyltransferase-like domain"/>
    <property type="match status" value="1"/>
</dbReference>
<evidence type="ECO:0000256" key="3">
    <source>
        <dbReference type="ARBA" id="ARBA00022448"/>
    </source>
</evidence>
<name>A0A3Q1AJK2_AMPOC</name>
<evidence type="ECO:0000256" key="9">
    <source>
        <dbReference type="PIRSR" id="PIRSR600542-1"/>
    </source>
</evidence>
<keyword evidence="6" id="KW-0443">Lipid metabolism</keyword>
<evidence type="ECO:0000313" key="11">
    <source>
        <dbReference type="Ensembl" id="ENSAOCP00000000809.2"/>
    </source>
</evidence>
<organism evidence="11 12">
    <name type="scientific">Amphiprion ocellaris</name>
    <name type="common">Clown anemonefish</name>
    <dbReference type="NCBI Taxonomy" id="80972"/>
    <lineage>
        <taxon>Eukaryota</taxon>
        <taxon>Metazoa</taxon>
        <taxon>Chordata</taxon>
        <taxon>Craniata</taxon>
        <taxon>Vertebrata</taxon>
        <taxon>Euteleostomi</taxon>
        <taxon>Actinopterygii</taxon>
        <taxon>Neopterygii</taxon>
        <taxon>Teleostei</taxon>
        <taxon>Neoteleostei</taxon>
        <taxon>Acanthomorphata</taxon>
        <taxon>Ovalentaria</taxon>
        <taxon>Pomacentridae</taxon>
        <taxon>Amphiprion</taxon>
    </lineage>
</organism>
<dbReference type="PANTHER" id="PTHR22589:SF50">
    <property type="entry name" value="CARNITINE O-ACETYLTRANSFERASE"/>
    <property type="match status" value="1"/>
</dbReference>
<evidence type="ECO:0000256" key="4">
    <source>
        <dbReference type="ARBA" id="ARBA00022679"/>
    </source>
</evidence>
<dbReference type="InterPro" id="IPR042231">
    <property type="entry name" value="Cho/carn_acyl_trans_2"/>
</dbReference>
<evidence type="ECO:0000313" key="12">
    <source>
        <dbReference type="Proteomes" id="UP001501940"/>
    </source>
</evidence>
<dbReference type="InterPro" id="IPR042572">
    <property type="entry name" value="Carn_acyl_trans_N"/>
</dbReference>
<evidence type="ECO:0000256" key="6">
    <source>
        <dbReference type="ARBA" id="ARBA00023098"/>
    </source>
</evidence>
<keyword evidence="3" id="KW-0813">Transport</keyword>
<comment type="pathway">
    <text evidence="1">Lipid metabolism; fatty acid beta-oxidation.</text>
</comment>
<comment type="similarity">
    <text evidence="2">Belongs to the carnitine/choline acetyltransferase family.</text>
</comment>
<keyword evidence="5" id="KW-0276">Fatty acid metabolism</keyword>
<dbReference type="FunFam" id="3.30.559.70:FF:000002">
    <property type="entry name" value="Carnitine O-acetyltransferase"/>
    <property type="match status" value="1"/>
</dbReference>
<dbReference type="InterPro" id="IPR039551">
    <property type="entry name" value="Cho/carn_acyl_trans"/>
</dbReference>
<dbReference type="GO" id="GO:0019254">
    <property type="term" value="P:carnitine metabolic process, CoA-linked"/>
    <property type="evidence" value="ECO:0007669"/>
    <property type="project" value="TreeGrafter"/>
</dbReference>
<dbReference type="Gene3D" id="3.30.559.70">
    <property type="entry name" value="Choline/Carnitine o-acyltransferase, domain 2"/>
    <property type="match status" value="1"/>
</dbReference>
<dbReference type="SUPFAM" id="SSF52777">
    <property type="entry name" value="CoA-dependent acyltransferases"/>
    <property type="match status" value="2"/>
</dbReference>
<dbReference type="Pfam" id="PF00755">
    <property type="entry name" value="Carn_acyltransf"/>
    <property type="match status" value="1"/>
</dbReference>